<dbReference type="InterPro" id="IPR013693">
    <property type="entry name" value="SpoIID/LytB_N"/>
</dbReference>
<dbReference type="PANTHER" id="PTHR30032">
    <property type="entry name" value="N-ACETYLMURAMOYL-L-ALANINE AMIDASE-RELATED"/>
    <property type="match status" value="1"/>
</dbReference>
<dbReference type="InterPro" id="IPR014225">
    <property type="entry name" value="Spore_II_D_firmicutes"/>
</dbReference>
<gene>
    <name evidence="2" type="primary">spoIID</name>
    <name evidence="2" type="ORF">FTV88_1020</name>
</gene>
<dbReference type="InterPro" id="IPR051922">
    <property type="entry name" value="Bact_Sporulation_Assoc"/>
</dbReference>
<proteinExistence type="predicted"/>
<dbReference type="InterPro" id="IPR013486">
    <property type="entry name" value="SpoIID/LytB"/>
</dbReference>
<evidence type="ECO:0000313" key="2">
    <source>
        <dbReference type="EMBL" id="QGG47172.1"/>
    </source>
</evidence>
<dbReference type="KEGG" id="hcv:FTV88_1020"/>
<dbReference type="NCBIfam" id="TIGR02870">
    <property type="entry name" value="spore_II_D"/>
    <property type="match status" value="1"/>
</dbReference>
<feature type="domain" description="Sporulation stage II protein D amidase enhancer LytB N-terminal" evidence="1">
    <location>
        <begin position="22"/>
        <end position="112"/>
    </location>
</feature>
<name>A0A5Q2N1K3_9FIRM</name>
<evidence type="ECO:0000259" key="1">
    <source>
        <dbReference type="Pfam" id="PF08486"/>
    </source>
</evidence>
<dbReference type="Pfam" id="PF08486">
    <property type="entry name" value="SpoIID"/>
    <property type="match status" value="1"/>
</dbReference>
<sequence length="275" mass="30523">MRRTLGPGEPVVTIHLSSDETVALPMEEYLVGVIAGEISPRNDMEALKAMAVAARTFAWERMERDVELCATVHCQVWLSPEERFERWGDQTETYTRRIAEAVEATMGELITYEGQVIQATYHGSCGGQTEESKFVWGWDIPYLQSVACIEEPTVREKRFSFDELDAFLGTSLALMSEDRRSEAIAVLATTDSGRAQSVRVGDSEMAGTSFRSVLGLSSTNVDFDWSDEGLLIKTVGNGHAVGMCQTGAAMMAKEGYGYREILGHYYRGIELVKVY</sequence>
<dbReference type="GO" id="GO:0030435">
    <property type="term" value="P:sporulation resulting in formation of a cellular spore"/>
    <property type="evidence" value="ECO:0007669"/>
    <property type="project" value="InterPro"/>
</dbReference>
<evidence type="ECO:0000313" key="3">
    <source>
        <dbReference type="Proteomes" id="UP000366051"/>
    </source>
</evidence>
<accession>A0A5Q2N1K3</accession>
<dbReference type="AlphaFoldDB" id="A0A5Q2N1K3"/>
<reference evidence="3" key="1">
    <citation type="submission" date="2019-11" db="EMBL/GenBank/DDBJ databases">
        <title>Genome sequence of Heliorestis convoluta strain HH, an alkaliphilic and minimalistic phototrophic bacterium from a soda lake in Egypt.</title>
        <authorList>
            <person name="Dewey E.D."/>
            <person name="Stokes L.M."/>
            <person name="Burchell B.M."/>
            <person name="Shaffer K.N."/>
            <person name="Huntington A.M."/>
            <person name="Baker J.M."/>
            <person name="Nadendla S."/>
            <person name="Giglio M.G."/>
            <person name="Touchman J.W."/>
            <person name="Blankenship R.E."/>
            <person name="Madigan M.T."/>
            <person name="Sattley W.M."/>
        </authorList>
    </citation>
    <scope>NUCLEOTIDE SEQUENCE [LARGE SCALE GENOMIC DNA]</scope>
    <source>
        <strain evidence="3">HH</strain>
    </source>
</reference>
<dbReference type="PANTHER" id="PTHR30032:SF4">
    <property type="entry name" value="AMIDASE ENHANCER"/>
    <property type="match status" value="1"/>
</dbReference>
<dbReference type="GO" id="GO:0030288">
    <property type="term" value="C:outer membrane-bounded periplasmic space"/>
    <property type="evidence" value="ECO:0007669"/>
    <property type="project" value="TreeGrafter"/>
</dbReference>
<dbReference type="EMBL" id="CP045875">
    <property type="protein sequence ID" value="QGG47172.1"/>
    <property type="molecule type" value="Genomic_DNA"/>
</dbReference>
<dbReference type="NCBIfam" id="TIGR02669">
    <property type="entry name" value="SpoIID_LytB"/>
    <property type="match status" value="1"/>
</dbReference>
<organism evidence="2 3">
    <name type="scientific">Heliorestis convoluta</name>
    <dbReference type="NCBI Taxonomy" id="356322"/>
    <lineage>
        <taxon>Bacteria</taxon>
        <taxon>Bacillati</taxon>
        <taxon>Bacillota</taxon>
        <taxon>Clostridia</taxon>
        <taxon>Eubacteriales</taxon>
        <taxon>Heliobacteriaceae</taxon>
        <taxon>Heliorestis</taxon>
    </lineage>
</organism>
<keyword evidence="3" id="KW-1185">Reference proteome</keyword>
<dbReference type="Proteomes" id="UP000366051">
    <property type="component" value="Chromosome"/>
</dbReference>
<protein>
    <submittedName>
        <fullName evidence="2">Stage II sporulation protein D</fullName>
    </submittedName>
</protein>